<dbReference type="PRINTS" id="PR00380">
    <property type="entry name" value="KINESINHEAVY"/>
</dbReference>
<protein>
    <recommendedName>
        <fullName evidence="13">Kinesin motor domain-containing protein</fullName>
    </recommendedName>
</protein>
<keyword evidence="3" id="KW-0493">Microtubule</keyword>
<dbReference type="GO" id="GO:0051231">
    <property type="term" value="P:spindle elongation"/>
    <property type="evidence" value="ECO:0007669"/>
    <property type="project" value="TreeGrafter"/>
</dbReference>
<sequence>MEGFQRKGGEVPMNLSHSSCNRNDKEKDLNVQVVLRPLSEEEAICRMPTVISCNELRGEVLAIQKIGNKQIDRTFVFDKVLQLQSFFFFLISNLHVFQVFGPTAKQMDLFSQSISPMVNEVLQGFNCTIFAYGQSGSGKTYTMEGREKTKNGEFSSDAGVIPRSVRQIFEELEAEFTEYSMKVSLLEIYNEEITDLLASDEWESSDDKLKKPIALMEDGKGGVFVKGMEEEMVRSADEIYRILDKTSARRQTVETLLNKRSSRSHSIFSITIHLKKFTQEGEEVIKTGKLNLVDLAGSVNVLRSGSVEGRARDAGEINRSLLTLGRVINALVEESSHIPYRDSKLTRLLRDSLGGKTKACIIANISPSIQCLEETLSTLEYAHRARSIKNKPEINQKIMKSVLMKDLYCEIDRLKKEVIATREKKDIYIPGNIFLQEGEKKAMAEKMEHIQVELESKDKQLIVLQELHDSQQQLTAELIEKIENSQNKLKGYEKVILDQEEQYQKAKYAIREKEHLIMQMLHSERVLVEHANCLRSELDFAAADRSELFCKIEHKDNIAERNQIIVQRFQSQLTEQLHTMHKTVATSVMQQKNQLKEIEEDMQSFISVKAVTTKELEGLVDKLKDLYQSDITTLDGLAGELDHNSQVTFGKLYSQVLTHSTSLDDVRTLSYSCNSMFNNYFNRFDLFVLRQCFKRIAFEADYLLKELQNNLSKQKFKLTDFVQLQHEGNLRTVEATRAISDTVSSYFHNVEVLISRLSKILEETKTSQYQQLSELERKFEKCADYEEKRLVKKVVQMLITSKTRQKKRVQAAFDILRESAADRATNLQKEISNAQNLTSLTKEQWKLYMEETENNFQEDTVAVESRRCSLEEGLKDCIQKAEMDSLLWENAQDCLLSLGRATISSMESIVRNGMEVNQLLRANFSSTATTALEDFDVCSKNLHSSFNCYLKLHNDASENINSIIIPSLKDIWDLKNGHYHKIVEITDCADKCLEQEWMHDISFSALRKRRINLPSVSLTLELRTTDFEELLEGSGNVSKQRIYLSANDSHSQALRDSRVLLSTSN</sequence>
<keyword evidence="2" id="KW-0963">Cytoplasm</keyword>
<dbReference type="InterPro" id="IPR001752">
    <property type="entry name" value="Kinesin_motor_dom"/>
</dbReference>
<evidence type="ECO:0000256" key="11">
    <source>
        <dbReference type="SAM" id="Coils"/>
    </source>
</evidence>
<dbReference type="PANTHER" id="PTHR47970:SF9">
    <property type="entry name" value="KINESIN-LIKE PROTEIN KIN-5D"/>
    <property type="match status" value="1"/>
</dbReference>
<evidence type="ECO:0000256" key="3">
    <source>
        <dbReference type="ARBA" id="ARBA00022701"/>
    </source>
</evidence>
<evidence type="ECO:0000256" key="6">
    <source>
        <dbReference type="ARBA" id="ARBA00023175"/>
    </source>
</evidence>
<organism evidence="14 15">
    <name type="scientific">Dendrobium chrysotoxum</name>
    <name type="common">Orchid</name>
    <dbReference type="NCBI Taxonomy" id="161865"/>
    <lineage>
        <taxon>Eukaryota</taxon>
        <taxon>Viridiplantae</taxon>
        <taxon>Streptophyta</taxon>
        <taxon>Embryophyta</taxon>
        <taxon>Tracheophyta</taxon>
        <taxon>Spermatophyta</taxon>
        <taxon>Magnoliopsida</taxon>
        <taxon>Liliopsida</taxon>
        <taxon>Asparagales</taxon>
        <taxon>Orchidaceae</taxon>
        <taxon>Epidendroideae</taxon>
        <taxon>Malaxideae</taxon>
        <taxon>Dendrobiinae</taxon>
        <taxon>Dendrobium</taxon>
    </lineage>
</organism>
<evidence type="ECO:0000256" key="9">
    <source>
        <dbReference type="ARBA" id="ARBA00046159"/>
    </source>
</evidence>
<dbReference type="Gene3D" id="3.40.850.10">
    <property type="entry name" value="Kinesin motor domain"/>
    <property type="match status" value="1"/>
</dbReference>
<keyword evidence="7" id="KW-0206">Cytoskeleton</keyword>
<comment type="function">
    <text evidence="9">Responsible for microtubule translocation. May be important for the organization of phragmoplast-specific arrays of microtubules. Plays an essential role in stabilizing the mitotic spindle. Required during mitotic cytokinesis.</text>
</comment>
<dbReference type="PANTHER" id="PTHR47970">
    <property type="entry name" value="KINESIN-LIKE PROTEIN KIF11"/>
    <property type="match status" value="1"/>
</dbReference>
<feature type="region of interest" description="Disordered" evidence="12">
    <location>
        <begin position="1"/>
        <end position="23"/>
    </location>
</feature>
<feature type="binding site" evidence="10">
    <location>
        <begin position="133"/>
        <end position="140"/>
    </location>
    <ligand>
        <name>ATP</name>
        <dbReference type="ChEBI" id="CHEBI:30616"/>
    </ligand>
</feature>
<dbReference type="InterPro" id="IPR027417">
    <property type="entry name" value="P-loop_NTPase"/>
</dbReference>
<evidence type="ECO:0000256" key="8">
    <source>
        <dbReference type="ARBA" id="ARBA00034704"/>
    </source>
</evidence>
<evidence type="ECO:0000256" key="4">
    <source>
        <dbReference type="ARBA" id="ARBA00022741"/>
    </source>
</evidence>
<reference evidence="14 15" key="1">
    <citation type="journal article" date="2021" name="Hortic Res">
        <title>Chromosome-scale assembly of the Dendrobium chrysotoxum genome enhances the understanding of orchid evolution.</title>
        <authorList>
            <person name="Zhang Y."/>
            <person name="Zhang G.Q."/>
            <person name="Zhang D."/>
            <person name="Liu X.D."/>
            <person name="Xu X.Y."/>
            <person name="Sun W.H."/>
            <person name="Yu X."/>
            <person name="Zhu X."/>
            <person name="Wang Z.W."/>
            <person name="Zhao X."/>
            <person name="Zhong W.Y."/>
            <person name="Chen H."/>
            <person name="Yin W.L."/>
            <person name="Huang T."/>
            <person name="Niu S.C."/>
            <person name="Liu Z.J."/>
        </authorList>
    </citation>
    <scope>NUCLEOTIDE SEQUENCE [LARGE SCALE GENOMIC DNA]</scope>
    <source>
        <strain evidence="14">Lindl</strain>
    </source>
</reference>
<dbReference type="Pfam" id="PF00225">
    <property type="entry name" value="Kinesin"/>
    <property type="match status" value="1"/>
</dbReference>
<dbReference type="AlphaFoldDB" id="A0AAV7HQ16"/>
<keyword evidence="15" id="KW-1185">Reference proteome</keyword>
<dbReference type="FunFam" id="3.40.850.10:FF:000019">
    <property type="entry name" value="Kinesin-like protein KIN-5D"/>
    <property type="match status" value="1"/>
</dbReference>
<dbReference type="SMART" id="SM00129">
    <property type="entry name" value="KISc"/>
    <property type="match status" value="1"/>
</dbReference>
<comment type="caution">
    <text evidence="14">The sequence shown here is derived from an EMBL/GenBank/DDBJ whole genome shotgun (WGS) entry which is preliminary data.</text>
</comment>
<dbReference type="InterPro" id="IPR036961">
    <property type="entry name" value="Kinesin_motor_dom_sf"/>
</dbReference>
<keyword evidence="6 10" id="KW-0505">Motor protein</keyword>
<dbReference type="GO" id="GO:0005524">
    <property type="term" value="F:ATP binding"/>
    <property type="evidence" value="ECO:0007669"/>
    <property type="project" value="UniProtKB-UniRule"/>
</dbReference>
<keyword evidence="5 10" id="KW-0067">ATP-binding</keyword>
<evidence type="ECO:0000256" key="10">
    <source>
        <dbReference type="PROSITE-ProRule" id="PRU00283"/>
    </source>
</evidence>
<evidence type="ECO:0000256" key="7">
    <source>
        <dbReference type="ARBA" id="ARBA00023212"/>
    </source>
</evidence>
<dbReference type="EMBL" id="JAGFBR010000001">
    <property type="protein sequence ID" value="KAH0470542.1"/>
    <property type="molecule type" value="Genomic_DNA"/>
</dbReference>
<dbReference type="GO" id="GO:0007018">
    <property type="term" value="P:microtubule-based movement"/>
    <property type="evidence" value="ECO:0007669"/>
    <property type="project" value="InterPro"/>
</dbReference>
<accession>A0AAV7HQ16</accession>
<evidence type="ECO:0000313" key="14">
    <source>
        <dbReference type="EMBL" id="KAH0470542.1"/>
    </source>
</evidence>
<dbReference type="Proteomes" id="UP000775213">
    <property type="component" value="Unassembled WGS sequence"/>
</dbReference>
<dbReference type="GO" id="GO:0072686">
    <property type="term" value="C:mitotic spindle"/>
    <property type="evidence" value="ECO:0007669"/>
    <property type="project" value="TreeGrafter"/>
</dbReference>
<dbReference type="GO" id="GO:0008017">
    <property type="term" value="F:microtubule binding"/>
    <property type="evidence" value="ECO:0007669"/>
    <property type="project" value="InterPro"/>
</dbReference>
<evidence type="ECO:0000313" key="15">
    <source>
        <dbReference type="Proteomes" id="UP000775213"/>
    </source>
</evidence>
<evidence type="ECO:0000256" key="12">
    <source>
        <dbReference type="SAM" id="MobiDB-lite"/>
    </source>
</evidence>
<keyword evidence="11" id="KW-0175">Coiled coil</keyword>
<name>A0AAV7HQ16_DENCH</name>
<dbReference type="PROSITE" id="PS50067">
    <property type="entry name" value="KINESIN_MOTOR_2"/>
    <property type="match status" value="1"/>
</dbReference>
<dbReference type="SUPFAM" id="SSF52540">
    <property type="entry name" value="P-loop containing nucleoside triphosphate hydrolases"/>
    <property type="match status" value="1"/>
</dbReference>
<evidence type="ECO:0000256" key="2">
    <source>
        <dbReference type="ARBA" id="ARBA00022490"/>
    </source>
</evidence>
<dbReference type="GO" id="GO:0090307">
    <property type="term" value="P:mitotic spindle assembly"/>
    <property type="evidence" value="ECO:0007669"/>
    <property type="project" value="TreeGrafter"/>
</dbReference>
<evidence type="ECO:0000256" key="1">
    <source>
        <dbReference type="ARBA" id="ARBA00004186"/>
    </source>
</evidence>
<dbReference type="GO" id="GO:0005876">
    <property type="term" value="C:spindle microtubule"/>
    <property type="evidence" value="ECO:0007669"/>
    <property type="project" value="TreeGrafter"/>
</dbReference>
<evidence type="ECO:0000259" key="13">
    <source>
        <dbReference type="PROSITE" id="PS50067"/>
    </source>
</evidence>
<keyword evidence="4 10" id="KW-0547">Nucleotide-binding</keyword>
<comment type="similarity">
    <text evidence="8">Belongs to the TRAFAC class myosin-kinesin ATPase superfamily. Kinesin family. KIN-5/BimC subfamily.</text>
</comment>
<evidence type="ECO:0000256" key="5">
    <source>
        <dbReference type="ARBA" id="ARBA00022840"/>
    </source>
</evidence>
<dbReference type="GO" id="GO:0008574">
    <property type="term" value="F:plus-end-directed microtubule motor activity"/>
    <property type="evidence" value="ECO:0007669"/>
    <property type="project" value="TreeGrafter"/>
</dbReference>
<feature type="coiled-coil region" evidence="11">
    <location>
        <begin position="475"/>
        <end position="502"/>
    </location>
</feature>
<proteinExistence type="inferred from homology"/>
<feature type="domain" description="Kinesin motor" evidence="13">
    <location>
        <begin position="28"/>
        <end position="388"/>
    </location>
</feature>
<gene>
    <name evidence="14" type="ORF">IEQ34_000265</name>
</gene>
<comment type="subcellular location">
    <subcellularLocation>
        <location evidence="1">Cytoplasm</location>
        <location evidence="1">Cytoskeleton</location>
        <location evidence="1">Spindle</location>
    </subcellularLocation>
</comment>
<dbReference type="InterPro" id="IPR047149">
    <property type="entry name" value="KIF11-like"/>
</dbReference>